<feature type="domain" description="YbaK/aminoacyl-tRNA synthetase-associated" evidence="5">
    <location>
        <begin position="36"/>
        <end position="147"/>
    </location>
</feature>
<dbReference type="Gene3D" id="3.90.960.10">
    <property type="entry name" value="YbaK/aminoacyl-tRNA synthetase-associated domain"/>
    <property type="match status" value="1"/>
</dbReference>
<comment type="similarity">
    <text evidence="1 4">Belongs to the prolyl-tRNA editing family. YbaK/EbsC subfamily.</text>
</comment>
<dbReference type="GO" id="GO:0006412">
    <property type="term" value="P:translation"/>
    <property type="evidence" value="ECO:0007669"/>
    <property type="project" value="UniProtKB-KW"/>
</dbReference>
<proteinExistence type="inferred from homology"/>
<keyword evidence="7" id="KW-1185">Reference proteome</keyword>
<dbReference type="InterPro" id="IPR007214">
    <property type="entry name" value="YbaK/aa-tRNA-synth-assoc-dom"/>
</dbReference>
<dbReference type="GO" id="GO:0002161">
    <property type="term" value="F:aminoacyl-tRNA deacylase activity"/>
    <property type="evidence" value="ECO:0007669"/>
    <property type="project" value="InterPro"/>
</dbReference>
<evidence type="ECO:0000259" key="5">
    <source>
        <dbReference type="Pfam" id="PF04073"/>
    </source>
</evidence>
<evidence type="ECO:0000256" key="4">
    <source>
        <dbReference type="PIRNR" id="PIRNR006181"/>
    </source>
</evidence>
<dbReference type="EC" id="4.2.-.-" evidence="4"/>
<dbReference type="Pfam" id="PF04073">
    <property type="entry name" value="tRNA_edit"/>
    <property type="match status" value="1"/>
</dbReference>
<dbReference type="OrthoDB" id="9809296at2"/>
<dbReference type="PIRSF" id="PIRSF006181">
    <property type="entry name" value="EbsC_YbaK"/>
    <property type="match status" value="1"/>
</dbReference>
<evidence type="ECO:0000256" key="2">
    <source>
        <dbReference type="ARBA" id="ARBA00022917"/>
    </source>
</evidence>
<reference evidence="6 7" key="1">
    <citation type="submission" date="2017-12" db="EMBL/GenBank/DDBJ databases">
        <title>Taxonomic description and draft genome of Pradoshia cofamensis Gen. nov., sp. nov., a thermotolerant bacillale isolated from anterior gut of earthworm Eisenia fetida.</title>
        <authorList>
            <person name="Saha T."/>
            <person name="Chakraborty R."/>
        </authorList>
    </citation>
    <scope>NUCLEOTIDE SEQUENCE [LARGE SCALE GENOMIC DNA]</scope>
    <source>
        <strain evidence="6 7">EAG3</strain>
    </source>
</reference>
<dbReference type="CDD" id="cd00002">
    <property type="entry name" value="YbaK_deacylase"/>
    <property type="match status" value="1"/>
</dbReference>
<dbReference type="SUPFAM" id="SSF55826">
    <property type="entry name" value="YbaK/ProRS associated domain"/>
    <property type="match status" value="1"/>
</dbReference>
<sequence length="160" mass="17512">MAKGKTNAVRMLDQKKVSYELLQYSPDDGKIDGVSVAEKIGEDARHVFKTLVTISSTKNLHIFVIPVTAELDLKRAARVAGEKKMDLLPVSELQKYTGYIRGGCSPVGMKKLYPTFIEKQAEELDHIIVSAGKIGMQMKVGIADLLKVTNGQIASVIHKG</sequence>
<dbReference type="InterPro" id="IPR036754">
    <property type="entry name" value="YbaK/aa-tRNA-synt-asso_dom_sf"/>
</dbReference>
<evidence type="ECO:0000256" key="1">
    <source>
        <dbReference type="ARBA" id="ARBA00009798"/>
    </source>
</evidence>
<dbReference type="InterPro" id="IPR004369">
    <property type="entry name" value="Prolyl-tRNA_editing_YbaK/EbsC"/>
</dbReference>
<evidence type="ECO:0000313" key="6">
    <source>
        <dbReference type="EMBL" id="PQD94059.1"/>
    </source>
</evidence>
<comment type="caution">
    <text evidence="6">The sequence shown here is derived from an EMBL/GenBank/DDBJ whole genome shotgun (WGS) entry which is preliminary data.</text>
</comment>
<evidence type="ECO:0000313" key="7">
    <source>
        <dbReference type="Proteomes" id="UP000239663"/>
    </source>
</evidence>
<dbReference type="PANTHER" id="PTHR30411">
    <property type="entry name" value="CYTOPLASMIC PROTEIN"/>
    <property type="match status" value="1"/>
</dbReference>
<keyword evidence="3 4" id="KW-0456">Lyase</keyword>
<dbReference type="RefSeq" id="WP_104850600.1">
    <property type="nucleotide sequence ID" value="NZ_PKOZ01000015.1"/>
</dbReference>
<dbReference type="GO" id="GO:0016829">
    <property type="term" value="F:lyase activity"/>
    <property type="evidence" value="ECO:0007669"/>
    <property type="project" value="UniProtKB-KW"/>
</dbReference>
<dbReference type="EMBL" id="PKOZ01000015">
    <property type="protein sequence ID" value="PQD94059.1"/>
    <property type="molecule type" value="Genomic_DNA"/>
</dbReference>
<name>A0A2S7MWB6_9BACI</name>
<dbReference type="Proteomes" id="UP000239663">
    <property type="component" value="Unassembled WGS sequence"/>
</dbReference>
<dbReference type="AlphaFoldDB" id="A0A2S7MWB6"/>
<organism evidence="6 7">
    <name type="scientific">Pradoshia eiseniae</name>
    <dbReference type="NCBI Taxonomy" id="2064768"/>
    <lineage>
        <taxon>Bacteria</taxon>
        <taxon>Bacillati</taxon>
        <taxon>Bacillota</taxon>
        <taxon>Bacilli</taxon>
        <taxon>Bacillales</taxon>
        <taxon>Bacillaceae</taxon>
        <taxon>Pradoshia</taxon>
    </lineage>
</organism>
<protein>
    <recommendedName>
        <fullName evidence="4">Cys-tRNA(Pro)/Cys-tRNA(Cys) deacylase</fullName>
        <ecNumber evidence="4">4.2.-.-</ecNumber>
    </recommendedName>
</protein>
<evidence type="ECO:0000256" key="3">
    <source>
        <dbReference type="ARBA" id="ARBA00023239"/>
    </source>
</evidence>
<gene>
    <name evidence="6" type="ORF">CYL18_16435</name>
</gene>
<keyword evidence="2 4" id="KW-0648">Protein biosynthesis</keyword>
<dbReference type="PANTHER" id="PTHR30411:SF0">
    <property type="entry name" value="CYS-TRNA(PRO)_CYS-TRNA(CYS) DEACYLASE YBAK"/>
    <property type="match status" value="1"/>
</dbReference>
<accession>A0A2S7MWB6</accession>
<dbReference type="NCBIfam" id="TIGR00011">
    <property type="entry name" value="YbaK_EbsC"/>
    <property type="match status" value="1"/>
</dbReference>